<dbReference type="Proteomes" id="UP000030655">
    <property type="component" value="Unassembled WGS sequence"/>
</dbReference>
<proteinExistence type="predicted"/>
<sequence>MSIRLLCRKMRCEGCIQWMELTKRNEVSDGYSWNCRTIHCNFYNNRISIRRGSIFKKYKLPLADIFSLLFCWSQNKQFQTLLTILKSTKRRL</sequence>
<keyword evidence="2" id="KW-1185">Reference proteome</keyword>
<accession>A0A059EYW9</accession>
<reference evidence="1 2" key="2">
    <citation type="submission" date="2014-03" db="EMBL/GenBank/DDBJ databases">
        <title>The Genome Sequence of Anncaliia algerae insect isolate PRA339.</title>
        <authorList>
            <consortium name="The Broad Institute Genome Sequencing Platform"/>
            <consortium name="The Broad Institute Genome Sequencing Center for Infectious Disease"/>
            <person name="Cuomo C."/>
            <person name="Becnel J."/>
            <person name="Sanscrainte N."/>
            <person name="Walker B."/>
            <person name="Young S.K."/>
            <person name="Zeng Q."/>
            <person name="Gargeya S."/>
            <person name="Fitzgerald M."/>
            <person name="Haas B."/>
            <person name="Abouelleil A."/>
            <person name="Alvarado L."/>
            <person name="Arachchi H.M."/>
            <person name="Berlin A.M."/>
            <person name="Chapman S.B."/>
            <person name="Dewar J."/>
            <person name="Goldberg J."/>
            <person name="Griggs A."/>
            <person name="Gujja S."/>
            <person name="Hansen M."/>
            <person name="Howarth C."/>
            <person name="Imamovic A."/>
            <person name="Larimer J."/>
            <person name="McCowan C."/>
            <person name="Murphy C."/>
            <person name="Neiman D."/>
            <person name="Pearson M."/>
            <person name="Priest M."/>
            <person name="Roberts A."/>
            <person name="Saif S."/>
            <person name="Shea T."/>
            <person name="Sisk P."/>
            <person name="Sykes S."/>
            <person name="Wortman J."/>
            <person name="Nusbaum C."/>
            <person name="Birren B."/>
        </authorList>
    </citation>
    <scope>NUCLEOTIDE SEQUENCE [LARGE SCALE GENOMIC DNA]</scope>
    <source>
        <strain evidence="1 2">PRA339</strain>
    </source>
</reference>
<evidence type="ECO:0000313" key="2">
    <source>
        <dbReference type="Proteomes" id="UP000030655"/>
    </source>
</evidence>
<name>A0A059EYW9_9MICR</name>
<dbReference type="EMBL" id="KK365205">
    <property type="protein sequence ID" value="KCZ80085.1"/>
    <property type="molecule type" value="Genomic_DNA"/>
</dbReference>
<reference evidence="2" key="1">
    <citation type="submission" date="2013-02" db="EMBL/GenBank/DDBJ databases">
        <authorList>
            <consortium name="The Broad Institute Genome Sequencing Platform"/>
            <person name="Cuomo C."/>
            <person name="Becnel J."/>
            <person name="Sanscrainte N."/>
            <person name="Walker B."/>
            <person name="Young S.K."/>
            <person name="Zeng Q."/>
            <person name="Gargeya S."/>
            <person name="Fitzgerald M."/>
            <person name="Haas B."/>
            <person name="Abouelleil A."/>
            <person name="Alvarado L."/>
            <person name="Arachchi H.M."/>
            <person name="Berlin A.M."/>
            <person name="Chapman S.B."/>
            <person name="Dewar J."/>
            <person name="Goldberg J."/>
            <person name="Griggs A."/>
            <person name="Gujja S."/>
            <person name="Hansen M."/>
            <person name="Howarth C."/>
            <person name="Imamovic A."/>
            <person name="Larimer J."/>
            <person name="McCowan C."/>
            <person name="Murphy C."/>
            <person name="Neiman D."/>
            <person name="Pearson M."/>
            <person name="Priest M."/>
            <person name="Roberts A."/>
            <person name="Saif S."/>
            <person name="Shea T."/>
            <person name="Sisk P."/>
            <person name="Sykes S."/>
            <person name="Wortman J."/>
            <person name="Nusbaum C."/>
            <person name="Birren B."/>
        </authorList>
    </citation>
    <scope>NUCLEOTIDE SEQUENCE [LARGE SCALE GENOMIC DNA]</scope>
    <source>
        <strain evidence="2">PRA339</strain>
    </source>
</reference>
<gene>
    <name evidence="1" type="ORF">H312_02510</name>
</gene>
<evidence type="ECO:0000313" key="1">
    <source>
        <dbReference type="EMBL" id="KCZ80085.1"/>
    </source>
</evidence>
<dbReference type="AlphaFoldDB" id="A0A059EYW9"/>
<organism evidence="1 2">
    <name type="scientific">Anncaliia algerae PRA339</name>
    <dbReference type="NCBI Taxonomy" id="1288291"/>
    <lineage>
        <taxon>Eukaryota</taxon>
        <taxon>Fungi</taxon>
        <taxon>Fungi incertae sedis</taxon>
        <taxon>Microsporidia</taxon>
        <taxon>Tubulinosematoidea</taxon>
        <taxon>Tubulinosematidae</taxon>
        <taxon>Anncaliia</taxon>
    </lineage>
</organism>
<dbReference type="HOGENOM" id="CLU_2412805_0_0_1"/>
<dbReference type="VEuPathDB" id="MicrosporidiaDB:H312_02510"/>
<protein>
    <submittedName>
        <fullName evidence="1">Uncharacterized protein</fullName>
    </submittedName>
</protein>